<accession>A0A0E9S3R8</accession>
<proteinExistence type="predicted"/>
<evidence type="ECO:0000313" key="1">
    <source>
        <dbReference type="EMBL" id="JAH35842.1"/>
    </source>
</evidence>
<protein>
    <submittedName>
        <fullName evidence="1">Uncharacterized protein</fullName>
    </submittedName>
</protein>
<name>A0A0E9S3R8_ANGAN</name>
<organism evidence="1">
    <name type="scientific">Anguilla anguilla</name>
    <name type="common">European freshwater eel</name>
    <name type="synonym">Muraena anguilla</name>
    <dbReference type="NCBI Taxonomy" id="7936"/>
    <lineage>
        <taxon>Eukaryota</taxon>
        <taxon>Metazoa</taxon>
        <taxon>Chordata</taxon>
        <taxon>Craniata</taxon>
        <taxon>Vertebrata</taxon>
        <taxon>Euteleostomi</taxon>
        <taxon>Actinopterygii</taxon>
        <taxon>Neopterygii</taxon>
        <taxon>Teleostei</taxon>
        <taxon>Anguilliformes</taxon>
        <taxon>Anguillidae</taxon>
        <taxon>Anguilla</taxon>
    </lineage>
</organism>
<reference evidence="1" key="2">
    <citation type="journal article" date="2015" name="Fish Shellfish Immunol.">
        <title>Early steps in the European eel (Anguilla anguilla)-Vibrio vulnificus interaction in the gills: Role of the RtxA13 toxin.</title>
        <authorList>
            <person name="Callol A."/>
            <person name="Pajuelo D."/>
            <person name="Ebbesson L."/>
            <person name="Teles M."/>
            <person name="MacKenzie S."/>
            <person name="Amaro C."/>
        </authorList>
    </citation>
    <scope>NUCLEOTIDE SEQUENCE</scope>
</reference>
<dbReference type="EMBL" id="GBXM01072735">
    <property type="protein sequence ID" value="JAH35842.1"/>
    <property type="molecule type" value="Transcribed_RNA"/>
</dbReference>
<reference evidence="1" key="1">
    <citation type="submission" date="2014-11" db="EMBL/GenBank/DDBJ databases">
        <authorList>
            <person name="Amaro Gonzalez C."/>
        </authorList>
    </citation>
    <scope>NUCLEOTIDE SEQUENCE</scope>
</reference>
<sequence>MGLLSELRIVVISSHYVTSCRVAG</sequence>
<dbReference type="AlphaFoldDB" id="A0A0E9S3R8"/>